<accession>G4TSI7</accession>
<evidence type="ECO:0000259" key="12">
    <source>
        <dbReference type="Pfam" id="PF18401"/>
    </source>
</evidence>
<comment type="similarity">
    <text evidence="4">Belongs to the glycosyltransferase 8 family.</text>
</comment>
<organism evidence="16 17">
    <name type="scientific">Serendipita indica (strain DSM 11827)</name>
    <name type="common">Root endophyte fungus</name>
    <name type="synonym">Piriformospora indica</name>
    <dbReference type="NCBI Taxonomy" id="1109443"/>
    <lineage>
        <taxon>Eukaryota</taxon>
        <taxon>Fungi</taxon>
        <taxon>Dikarya</taxon>
        <taxon>Basidiomycota</taxon>
        <taxon>Agaricomycotina</taxon>
        <taxon>Agaricomycetes</taxon>
        <taxon>Sebacinales</taxon>
        <taxon>Serendipitaceae</taxon>
        <taxon>Serendipita</taxon>
    </lineage>
</organism>
<dbReference type="Gene3D" id="3.90.550.10">
    <property type="entry name" value="Spore Coat Polysaccharide Biosynthesis Protein SpsA, Chain A"/>
    <property type="match status" value="1"/>
</dbReference>
<evidence type="ECO:0000313" key="17">
    <source>
        <dbReference type="Proteomes" id="UP000007148"/>
    </source>
</evidence>
<dbReference type="OrthoDB" id="3262888at2759"/>
<comment type="subcellular location">
    <subcellularLocation>
        <location evidence="2">Endoplasmic reticulum lumen</location>
    </subcellularLocation>
</comment>
<dbReference type="GO" id="GO:0036503">
    <property type="term" value="P:ERAD pathway"/>
    <property type="evidence" value="ECO:0007669"/>
    <property type="project" value="TreeGrafter"/>
</dbReference>
<dbReference type="Pfam" id="PF18402">
    <property type="entry name" value="Thioredoxin_14"/>
    <property type="match status" value="1"/>
</dbReference>
<evidence type="ECO:0000256" key="5">
    <source>
        <dbReference type="ARBA" id="ARBA00022679"/>
    </source>
</evidence>
<comment type="pathway">
    <text evidence="3">Protein modification; protein glycosylation.</text>
</comment>
<dbReference type="EMBL" id="CAFZ01000297">
    <property type="protein sequence ID" value="CCA74280.1"/>
    <property type="molecule type" value="Genomic_DNA"/>
</dbReference>
<evidence type="ECO:0000256" key="4">
    <source>
        <dbReference type="ARBA" id="ARBA00006351"/>
    </source>
</evidence>
<protein>
    <submittedName>
        <fullName evidence="16">Related to KRE5-killer toxin-resistance protein</fullName>
    </submittedName>
</protein>
<feature type="signal peptide" evidence="10">
    <location>
        <begin position="1"/>
        <end position="23"/>
    </location>
</feature>
<reference evidence="16 17" key="1">
    <citation type="journal article" date="2011" name="PLoS Pathog.">
        <title>Endophytic Life Strategies Decoded by Genome and Transcriptome Analyses of the Mutualistic Root Symbiont Piriformospora indica.</title>
        <authorList>
            <person name="Zuccaro A."/>
            <person name="Lahrmann U."/>
            <person name="Guldener U."/>
            <person name="Langen G."/>
            <person name="Pfiffi S."/>
            <person name="Biedenkopf D."/>
            <person name="Wong P."/>
            <person name="Samans B."/>
            <person name="Grimm C."/>
            <person name="Basiewicz M."/>
            <person name="Murat C."/>
            <person name="Martin F."/>
            <person name="Kogel K.H."/>
        </authorList>
    </citation>
    <scope>NUCLEOTIDE SEQUENCE [LARGE SCALE GENOMIC DNA]</scope>
    <source>
        <strain evidence="16 17">DSM 11827</strain>
    </source>
</reference>
<dbReference type="Pfam" id="PF18403">
    <property type="entry name" value="Thioredoxin_15"/>
    <property type="match status" value="1"/>
</dbReference>
<evidence type="ECO:0000256" key="3">
    <source>
        <dbReference type="ARBA" id="ARBA00004922"/>
    </source>
</evidence>
<feature type="domain" description="UGGT thioredoxin-like" evidence="13">
    <location>
        <begin position="463"/>
        <end position="725"/>
    </location>
</feature>
<dbReference type="PANTHER" id="PTHR11226:SF0">
    <property type="entry name" value="UDP-GLUCOSE:GLYCOPROTEIN GLUCOSYLTRANSFERASE"/>
    <property type="match status" value="1"/>
</dbReference>
<evidence type="ECO:0000256" key="1">
    <source>
        <dbReference type="ARBA" id="ARBA00001913"/>
    </source>
</evidence>
<sequence length="1579" mass="177260">MTSLRRALPVLLFTVSHLTRANAALPVTVGLRTSWPAHNLLLEILETAALDQPQSFFPLVDLLTPPDTFPEPLGKLSPEAIHQAALALFQHHGFFTHDTLKQFELALSLHVSAPKLEAFYQFYNDRNLENIRLPNGYISDGDGCGSWIDWYGSRLCSSEDLHAVLSREALDAASGQSATPPKKAKLLPFDHIYPDPATTVFAPPRTAILYADLTSPNFLDLHKTLMESAAAFPPKIQYVFRHVPAPKVVPPKGESPAPVKQQYLTGYGVGLDLKKMDYLALDDRRSRNSANNDIKDVAIEENAPLVDIVREILNSLPSSSSEPLNLTAPLTKEEFQYLGVQATSLILQSQNPLDTFIQLAENFPLYATELARKVDINGELQFEMAFNSRRVPKGMSLLWLNGKPIEDMSSFNPFNVLNMLRSERTIMEGLTSLGLTSTQALEALAGQPVAESFSQGNLFDGIFDASDRPEGGDVILWLNDLQKDDAYKAWPKGIESLLTPIYPGSFHTLGINLWNVVLAVDLSNRDSLIWIFKHVSNIINKKFPFTWGIVPLVDTPEGAKAARIFNYVHKHYGPKETMDFIRSLIAAQSEGETIDFLIANAFFNNLGINVKPLLQIELDESVSHDYDTVLAGQEPHSVERLAKAERWAKRMDVQSRKWELGHVFLNGKHFPLDTNFLVSLQREVGLQTQYLQTEVQVGRLSSNQPVDMSTYFYDLPSTPKRRNRFLFPDPETSPLRVERLDTLFRTSGFEWPNEDLLYPEGTESLLATVWVIGDLDDSIARGMATEAMKALDVEKNFRLGFIHAPRTLPFSDTTSTPRLSTVLQQLSGRLSTLSLPAFAEKWESDAPNPVNSAEYLKYCMSGQLLARDIGLKPGQTGLLVNGRVIGPLEAGDFGAIDFSPMLAYEKQRRATPILEALKEIGTTFADMISTAASIVASVQIPDPSAEGLFNMPQRPRQRQYRHLDSKHSKLTIGDESKALFHFAVLLDPVSETAQKWGALIKWLTTLDSVYLELYLVTDQTREELPLKRFYRSVLREALVFDDVGEEIPAMATFKNLPEEPIYTLSMDVPSSWLVRPRESIHDLDNIHLSALSSHEKVAGVKALFDLDFLVIEGHARDTTSGAPPRGLQLQLTKYDSTPIADTLVMENLGYLQFKAKPGVFQLELKRGRGEDIFTIESVGNAGWDSPPVESEAGAEVTLTSFEGLTLYPRFRRQQGQADADVLQPPRREGFFSSAVQKVVQAVAEWIQPPQESPEADINIFTVASGHLYERFASIMIASVMKNTNSTVKFWFIENFLSPSFLEFIPHLAEEYDFQYELVTYKWPSWLRSQREKQRVIWGYKILFLDVLFPMDLKKVIFVDADQIVRADLQELVDLDLQGAPYGYTPMGDDNPDMEGFRFWKTGYWKDYLRGKPYHISALYVIDLVRFRQLAAGDRLRGHYQQLSADPNSLANLDQDLPNNMQFEVPIFSLDKNWLWCETWCSKDRLDQAKTIDLCQNPLTKEPKLSRARQIPEWSQYDAEIAAFARRLVHEGKIGETALGAEVDALAGEKKSDVPPASSEESTSASPGVAGQEPLVHPEL</sequence>
<gene>
    <name evidence="16" type="ORF">PIIN_08233</name>
</gene>
<dbReference type="Proteomes" id="UP000007148">
    <property type="component" value="Unassembled WGS sequence"/>
</dbReference>
<evidence type="ECO:0000313" key="16">
    <source>
        <dbReference type="EMBL" id="CCA74280.1"/>
    </source>
</evidence>
<feature type="domain" description="Glucosyltransferase 24 catalytic" evidence="15">
    <location>
        <begin position="1257"/>
        <end position="1522"/>
    </location>
</feature>
<keyword evidence="6 10" id="KW-0732">Signal</keyword>
<dbReference type="InterPro" id="IPR009448">
    <property type="entry name" value="UDP-g_GGtrans"/>
</dbReference>
<dbReference type="InParanoid" id="G4TSI7"/>
<dbReference type="InterPro" id="IPR040525">
    <property type="entry name" value="UGGT_TRXL_4"/>
</dbReference>
<dbReference type="eggNOG" id="KOG1879">
    <property type="taxonomic scope" value="Eukaryota"/>
</dbReference>
<evidence type="ECO:0000256" key="6">
    <source>
        <dbReference type="ARBA" id="ARBA00022729"/>
    </source>
</evidence>
<evidence type="ECO:0000259" key="15">
    <source>
        <dbReference type="Pfam" id="PF18404"/>
    </source>
</evidence>
<keyword evidence="5" id="KW-0808">Transferase</keyword>
<evidence type="ECO:0000259" key="14">
    <source>
        <dbReference type="Pfam" id="PF18403"/>
    </source>
</evidence>
<evidence type="ECO:0000259" key="11">
    <source>
        <dbReference type="Pfam" id="PF18400"/>
    </source>
</evidence>
<dbReference type="CDD" id="cd06432">
    <property type="entry name" value="GT8_HUGT1_C_like"/>
    <property type="match status" value="1"/>
</dbReference>
<dbReference type="GO" id="GO:0018279">
    <property type="term" value="P:protein N-linked glycosylation via asparagine"/>
    <property type="evidence" value="ECO:0007669"/>
    <property type="project" value="TreeGrafter"/>
</dbReference>
<dbReference type="PANTHER" id="PTHR11226">
    <property type="entry name" value="UDP-GLUCOSE GLYCOPROTEIN:GLUCOSYLTRANSFERASE"/>
    <property type="match status" value="1"/>
</dbReference>
<dbReference type="InterPro" id="IPR040693">
    <property type="entry name" value="UGGT_TRXL_1"/>
</dbReference>
<feature type="domain" description="UGGT thioredoxin-like" evidence="11">
    <location>
        <begin position="40"/>
        <end position="245"/>
    </location>
</feature>
<keyword evidence="7" id="KW-0256">Endoplasmic reticulum</keyword>
<name>G4TSI7_SERID</name>
<dbReference type="UniPathway" id="UPA00378"/>
<dbReference type="SUPFAM" id="SSF53448">
    <property type="entry name" value="Nucleotide-diphospho-sugar transferases"/>
    <property type="match status" value="1"/>
</dbReference>
<dbReference type="Pfam" id="PF18400">
    <property type="entry name" value="Thioredoxin_12"/>
    <property type="match status" value="1"/>
</dbReference>
<feature type="domain" description="UGGT thioredoxin-like" evidence="12">
    <location>
        <begin position="328"/>
        <end position="454"/>
    </location>
</feature>
<feature type="chain" id="PRO_5003468746" evidence="10">
    <location>
        <begin position="24"/>
        <end position="1579"/>
    </location>
</feature>
<dbReference type="Pfam" id="PF18401">
    <property type="entry name" value="Thioredoxin_13"/>
    <property type="match status" value="1"/>
</dbReference>
<proteinExistence type="inferred from homology"/>
<evidence type="ECO:0000259" key="13">
    <source>
        <dbReference type="Pfam" id="PF18402"/>
    </source>
</evidence>
<dbReference type="Pfam" id="PF18404">
    <property type="entry name" value="Glyco_transf_24"/>
    <property type="match status" value="1"/>
</dbReference>
<dbReference type="InterPro" id="IPR040497">
    <property type="entry name" value="Glyco_transf_24"/>
</dbReference>
<dbReference type="OMA" id="RQTKTRF"/>
<keyword evidence="8" id="KW-0325">Glycoprotein</keyword>
<comment type="cofactor">
    <cofactor evidence="1">
        <name>Ca(2+)</name>
        <dbReference type="ChEBI" id="CHEBI:29108"/>
    </cofactor>
</comment>
<evidence type="ECO:0000256" key="2">
    <source>
        <dbReference type="ARBA" id="ARBA00004319"/>
    </source>
</evidence>
<dbReference type="InterPro" id="IPR029044">
    <property type="entry name" value="Nucleotide-diphossugar_trans"/>
</dbReference>
<evidence type="ECO:0000256" key="7">
    <source>
        <dbReference type="ARBA" id="ARBA00022824"/>
    </source>
</evidence>
<dbReference type="Pfam" id="PF06427">
    <property type="entry name" value="UDP-g_GGTase"/>
    <property type="match status" value="1"/>
</dbReference>
<feature type="region of interest" description="Disordered" evidence="9">
    <location>
        <begin position="1539"/>
        <end position="1579"/>
    </location>
</feature>
<dbReference type="STRING" id="1109443.G4TSI7"/>
<keyword evidence="17" id="KW-1185">Reference proteome</keyword>
<dbReference type="GO" id="GO:0051082">
    <property type="term" value="F:unfolded protein binding"/>
    <property type="evidence" value="ECO:0007669"/>
    <property type="project" value="TreeGrafter"/>
</dbReference>
<dbReference type="InterPro" id="IPR040692">
    <property type="entry name" value="UGGT_TRXL_3"/>
</dbReference>
<dbReference type="FunFam" id="3.90.550.10:FF:000065">
    <property type="entry name" value="UDP-glucose:glycoprotein glucosyltransferase, putative"/>
    <property type="match status" value="1"/>
</dbReference>
<evidence type="ECO:0000256" key="10">
    <source>
        <dbReference type="SAM" id="SignalP"/>
    </source>
</evidence>
<evidence type="ECO:0000256" key="9">
    <source>
        <dbReference type="SAM" id="MobiDB-lite"/>
    </source>
</evidence>
<dbReference type="GO" id="GO:0005788">
    <property type="term" value="C:endoplasmic reticulum lumen"/>
    <property type="evidence" value="ECO:0007669"/>
    <property type="project" value="UniProtKB-SubCell"/>
</dbReference>
<dbReference type="FunCoup" id="G4TSI7">
    <property type="interactions" value="426"/>
</dbReference>
<dbReference type="GO" id="GO:0003980">
    <property type="term" value="F:UDP-glucose:glycoprotein glucosyltransferase activity"/>
    <property type="evidence" value="ECO:0007669"/>
    <property type="project" value="InterPro"/>
</dbReference>
<evidence type="ECO:0000256" key="8">
    <source>
        <dbReference type="ARBA" id="ARBA00023180"/>
    </source>
</evidence>
<comment type="caution">
    <text evidence="16">The sequence shown here is derived from an EMBL/GenBank/DDBJ whole genome shotgun (WGS) entry which is preliminary data.</text>
</comment>
<feature type="domain" description="UDP-glucose:glycoprotein glucosyltransferase thioredoxin-like" evidence="14">
    <location>
        <begin position="756"/>
        <end position="936"/>
    </location>
</feature>
<feature type="compositionally biased region" description="Low complexity" evidence="9">
    <location>
        <begin position="1554"/>
        <end position="1566"/>
    </location>
</feature>
<dbReference type="InterPro" id="IPR040694">
    <property type="entry name" value="UGGT_TRXL_2"/>
</dbReference>
<dbReference type="HOGENOM" id="CLU_002668_1_0_1"/>